<dbReference type="SUPFAM" id="SSF56219">
    <property type="entry name" value="DNase I-like"/>
    <property type="match status" value="1"/>
</dbReference>
<dbReference type="OMA" id="DSMPDNI"/>
<dbReference type="PANTHER" id="PTHR12121:SF36">
    <property type="entry name" value="ENDONUCLEASE_EXONUCLEASE_PHOSPHATASE DOMAIN-CONTAINING PROTEIN"/>
    <property type="match status" value="1"/>
</dbReference>
<dbReference type="OrthoDB" id="276515at2759"/>
<evidence type="ECO:0000259" key="1">
    <source>
        <dbReference type="Pfam" id="PF03372"/>
    </source>
</evidence>
<dbReference type="EMBL" id="KI912112">
    <property type="protein sequence ID" value="ETS81206.1"/>
    <property type="molecule type" value="Genomic_DNA"/>
</dbReference>
<dbReference type="InterPro" id="IPR036691">
    <property type="entry name" value="Endo/exonu/phosph_ase_sf"/>
</dbReference>
<dbReference type="Gene3D" id="3.60.10.10">
    <property type="entry name" value="Endonuclease/exonuclease/phosphatase"/>
    <property type="match status" value="1"/>
</dbReference>
<proteinExistence type="predicted"/>
<dbReference type="CDD" id="cd09083">
    <property type="entry name" value="EEP-1"/>
    <property type="match status" value="1"/>
</dbReference>
<dbReference type="InterPro" id="IPR050410">
    <property type="entry name" value="CCR4/nocturin_mRNA_transcr"/>
</dbReference>
<organism evidence="2 3">
    <name type="scientific">Pestalotiopsis fici (strain W106-1 / CGMCC3.15140)</name>
    <dbReference type="NCBI Taxonomy" id="1229662"/>
    <lineage>
        <taxon>Eukaryota</taxon>
        <taxon>Fungi</taxon>
        <taxon>Dikarya</taxon>
        <taxon>Ascomycota</taxon>
        <taxon>Pezizomycotina</taxon>
        <taxon>Sordariomycetes</taxon>
        <taxon>Xylariomycetidae</taxon>
        <taxon>Amphisphaeriales</taxon>
        <taxon>Sporocadaceae</taxon>
        <taxon>Pestalotiopsis</taxon>
    </lineage>
</organism>
<dbReference type="KEGG" id="pfy:PFICI_06208"/>
<keyword evidence="3" id="KW-1185">Reference proteome</keyword>
<dbReference type="RefSeq" id="XP_007832980.1">
    <property type="nucleotide sequence ID" value="XM_007834789.1"/>
</dbReference>
<dbReference type="GeneID" id="19271221"/>
<dbReference type="AlphaFoldDB" id="W3X7Q9"/>
<protein>
    <recommendedName>
        <fullName evidence="1">Endonuclease/exonuclease/phosphatase domain-containing protein</fullName>
    </recommendedName>
</protein>
<dbReference type="Proteomes" id="UP000030651">
    <property type="component" value="Unassembled WGS sequence"/>
</dbReference>
<dbReference type="InParanoid" id="W3X7Q9"/>
<dbReference type="PANTHER" id="PTHR12121">
    <property type="entry name" value="CARBON CATABOLITE REPRESSOR PROTEIN 4"/>
    <property type="match status" value="1"/>
</dbReference>
<evidence type="ECO:0000313" key="3">
    <source>
        <dbReference type="Proteomes" id="UP000030651"/>
    </source>
</evidence>
<evidence type="ECO:0000313" key="2">
    <source>
        <dbReference type="EMBL" id="ETS81206.1"/>
    </source>
</evidence>
<name>W3X7Q9_PESFW</name>
<feature type="domain" description="Endonuclease/exonuclease/phosphatase" evidence="1">
    <location>
        <begin position="10"/>
        <end position="272"/>
    </location>
</feature>
<dbReference type="InterPro" id="IPR005135">
    <property type="entry name" value="Endo/exonuclease/phosphatase"/>
</dbReference>
<gene>
    <name evidence="2" type="ORF">PFICI_06208</name>
</gene>
<reference evidence="3" key="1">
    <citation type="journal article" date="2015" name="BMC Genomics">
        <title>Genomic and transcriptomic analysis of the endophytic fungus Pestalotiopsis fici reveals its lifestyle and high potential for synthesis of natural products.</title>
        <authorList>
            <person name="Wang X."/>
            <person name="Zhang X."/>
            <person name="Liu L."/>
            <person name="Xiang M."/>
            <person name="Wang W."/>
            <person name="Sun X."/>
            <person name="Che Y."/>
            <person name="Guo L."/>
            <person name="Liu G."/>
            <person name="Guo L."/>
            <person name="Wang C."/>
            <person name="Yin W.B."/>
            <person name="Stadler M."/>
            <person name="Zhang X."/>
            <person name="Liu X."/>
        </authorList>
    </citation>
    <scope>NUCLEOTIDE SEQUENCE [LARGE SCALE GENOMIC DNA]</scope>
    <source>
        <strain evidence="3">W106-1 / CGMCC3.15140</strain>
    </source>
</reference>
<dbReference type="Pfam" id="PF03372">
    <property type="entry name" value="Exo_endo_phos"/>
    <property type="match status" value="1"/>
</dbReference>
<sequence>MSTVPIRFVSFNIRYAATDLETNEKPWSQRAPLVINQLKSIISSSVNGGETIFGLQEVLLNQLNDILSGLGSSWTSLGVGSSDGKQSGEYGPILYRPSALQLVYGTTKWLSNTPDTPSTGFGAAHRRIVTYGIFQHRASGKRFIAANTHLDNVSDDARVQEIKLIVSILQNVQQSYGQLGVVLTGDFNSTDTGSAYVALLNTKYLADLYTSVNTSARYGYTNTFTGFNPATQPSKETRIDYIFTGIPSQFKWALVRYEVLNNVVNNVYISDHRSVVGDLGIN</sequence>
<dbReference type="eggNOG" id="ENOG502S5BH">
    <property type="taxonomic scope" value="Eukaryota"/>
</dbReference>
<dbReference type="HOGENOM" id="CLU_030508_0_0_1"/>
<accession>W3X7Q9</accession>
<dbReference type="STRING" id="1229662.W3X7Q9"/>
<dbReference type="GO" id="GO:0000175">
    <property type="term" value="F:3'-5'-RNA exonuclease activity"/>
    <property type="evidence" value="ECO:0007669"/>
    <property type="project" value="TreeGrafter"/>
</dbReference>